<dbReference type="Pfam" id="PF00814">
    <property type="entry name" value="TsaD"/>
    <property type="match status" value="1"/>
</dbReference>
<organism evidence="2">
    <name type="scientific">bioreactor metagenome</name>
    <dbReference type="NCBI Taxonomy" id="1076179"/>
    <lineage>
        <taxon>unclassified sequences</taxon>
        <taxon>metagenomes</taxon>
        <taxon>ecological metagenomes</taxon>
    </lineage>
</organism>
<gene>
    <name evidence="2" type="primary">tsaB_22</name>
    <name evidence="2" type="ORF">SDC9_151646</name>
</gene>
<reference evidence="2" key="1">
    <citation type="submission" date="2019-08" db="EMBL/GenBank/DDBJ databases">
        <authorList>
            <person name="Kucharzyk K."/>
            <person name="Murdoch R.W."/>
            <person name="Higgins S."/>
            <person name="Loffler F."/>
        </authorList>
    </citation>
    <scope>NUCLEOTIDE SEQUENCE</scope>
</reference>
<evidence type="ECO:0000259" key="1">
    <source>
        <dbReference type="Pfam" id="PF00814"/>
    </source>
</evidence>
<dbReference type="SUPFAM" id="SSF53067">
    <property type="entry name" value="Actin-like ATPase domain"/>
    <property type="match status" value="2"/>
</dbReference>
<dbReference type="InterPro" id="IPR000905">
    <property type="entry name" value="Gcp-like_dom"/>
</dbReference>
<dbReference type="GO" id="GO:0002949">
    <property type="term" value="P:tRNA threonylcarbamoyladenosine modification"/>
    <property type="evidence" value="ECO:0007669"/>
    <property type="project" value="InterPro"/>
</dbReference>
<evidence type="ECO:0000313" key="2">
    <source>
        <dbReference type="EMBL" id="MPN04408.1"/>
    </source>
</evidence>
<dbReference type="Gene3D" id="3.30.420.40">
    <property type="match status" value="2"/>
</dbReference>
<feature type="domain" description="Gcp-like" evidence="1">
    <location>
        <begin position="34"/>
        <end position="149"/>
    </location>
</feature>
<comment type="caution">
    <text evidence="2">The sequence shown here is derived from an EMBL/GenBank/DDBJ whole genome shotgun (WGS) entry which is preliminary data.</text>
</comment>
<protein>
    <submittedName>
        <fullName evidence="2">tRNA threonylcarbamoyladenosine biosynthesis protein TsaB</fullName>
    </submittedName>
</protein>
<accession>A0A645EQV6</accession>
<name>A0A645EQV6_9ZZZZ</name>
<dbReference type="InterPro" id="IPR022496">
    <property type="entry name" value="T6A_TsaB"/>
</dbReference>
<dbReference type="NCBIfam" id="TIGR03725">
    <property type="entry name" value="T6A_YeaZ"/>
    <property type="match status" value="1"/>
</dbReference>
<dbReference type="AlphaFoldDB" id="A0A645EQV6"/>
<dbReference type="InterPro" id="IPR043129">
    <property type="entry name" value="ATPase_NBD"/>
</dbReference>
<dbReference type="CDD" id="cd24032">
    <property type="entry name" value="ASKHA_NBD_TsaB"/>
    <property type="match status" value="1"/>
</dbReference>
<sequence>MSAIIHIETATEICSCALSSDGNVLLNRENRKGQSHASSLGVFVEEIMQFVRDNGMKLDAVSVSSGPGSYTGLRIGVSEAKGLSYGLEIPLIAIPTHKIMAWMMKGEVEPGTLLCPMIDARRMEVYATVFNTDLDIVRPTSADIIDRESYVDLLEKQKIVFFGNGAEKCRDTILHPNALFVSNVKPGASAMVALAENAFAIGDFVDTAYFEPFYLKEFVATVPKNKVI</sequence>
<dbReference type="EMBL" id="VSSQ01050321">
    <property type="protein sequence ID" value="MPN04408.1"/>
    <property type="molecule type" value="Genomic_DNA"/>
</dbReference>
<proteinExistence type="predicted"/>